<reference evidence="2" key="1">
    <citation type="journal article" date="2020" name="Fungal Divers.">
        <title>Resolving the Mortierellaceae phylogeny through synthesis of multi-gene phylogenetics and phylogenomics.</title>
        <authorList>
            <person name="Vandepol N."/>
            <person name="Liber J."/>
            <person name="Desiro A."/>
            <person name="Na H."/>
            <person name="Kennedy M."/>
            <person name="Barry K."/>
            <person name="Grigoriev I.V."/>
            <person name="Miller A.N."/>
            <person name="O'Donnell K."/>
            <person name="Stajich J.E."/>
            <person name="Bonito G."/>
        </authorList>
    </citation>
    <scope>NUCLEOTIDE SEQUENCE</scope>
    <source>
        <strain evidence="2">REB-010B</strain>
    </source>
</reference>
<feature type="transmembrane region" description="Helical" evidence="1">
    <location>
        <begin position="25"/>
        <end position="48"/>
    </location>
</feature>
<proteinExistence type="predicted"/>
<gene>
    <name evidence="2" type="ORF">BGZ99_008270</name>
</gene>
<accession>A0A9P6UPZ9</accession>
<feature type="transmembrane region" description="Helical" evidence="1">
    <location>
        <begin position="392"/>
        <end position="412"/>
    </location>
</feature>
<keyword evidence="3" id="KW-1185">Reference proteome</keyword>
<dbReference type="OrthoDB" id="2443212at2759"/>
<feature type="transmembrane region" description="Helical" evidence="1">
    <location>
        <begin position="245"/>
        <end position="273"/>
    </location>
</feature>
<sequence length="425" mass="47343">MTTSTAKVTDQLAPTPYKKLISQSLFFLAAYSLTGAAMMGSSIGLVVYQSRQFFFLNRSSLHHYSYSHRYGLGEGAYQDDSGLIHPAKYDQLHAQHHHEHHHTSHLIRSFVFSSWLPVLVWFVSLVLSTILFRIRKTSRLRGVAIFPEIVSARTGVLLSQFVFTMFWVMLGGIQEVQERLVMAQKGDHSSFSLSPPLDLRPIVADAMDDWVTDNVMVDADSSLTLSLELLSSPSSSSQDMDTRNLIMTMAIPLCMLWYLAVTLLGAATGLLAVSSSLLEKQLAHAYQQAGTQAMCEQAGRQHNQEDLDEKAVRDQVLIRMHDTKTVAMVSATTVGTVETTDSRHFYTTRQRAALALLILSLSLIQMRVFWWIDQAQSTVTYDIGAGTPVSLYLTIVGAMFGAIMLGLGIQFLPRILPRVENDGYE</sequence>
<organism evidence="2 3">
    <name type="scientific">Dissophora globulifera</name>
    <dbReference type="NCBI Taxonomy" id="979702"/>
    <lineage>
        <taxon>Eukaryota</taxon>
        <taxon>Fungi</taxon>
        <taxon>Fungi incertae sedis</taxon>
        <taxon>Mucoromycota</taxon>
        <taxon>Mortierellomycotina</taxon>
        <taxon>Mortierellomycetes</taxon>
        <taxon>Mortierellales</taxon>
        <taxon>Mortierellaceae</taxon>
        <taxon>Dissophora</taxon>
    </lineage>
</organism>
<keyword evidence="1" id="KW-0812">Transmembrane</keyword>
<comment type="caution">
    <text evidence="2">The sequence shown here is derived from an EMBL/GenBank/DDBJ whole genome shotgun (WGS) entry which is preliminary data.</text>
</comment>
<dbReference type="Proteomes" id="UP000738325">
    <property type="component" value="Unassembled WGS sequence"/>
</dbReference>
<name>A0A9P6UPZ9_9FUNG</name>
<feature type="transmembrane region" description="Helical" evidence="1">
    <location>
        <begin position="352"/>
        <end position="372"/>
    </location>
</feature>
<evidence type="ECO:0008006" key="4">
    <source>
        <dbReference type="Google" id="ProtNLM"/>
    </source>
</evidence>
<keyword evidence="1" id="KW-1133">Transmembrane helix</keyword>
<evidence type="ECO:0000256" key="1">
    <source>
        <dbReference type="SAM" id="Phobius"/>
    </source>
</evidence>
<dbReference type="EMBL" id="JAAAIP010000631">
    <property type="protein sequence ID" value="KAG0314253.1"/>
    <property type="molecule type" value="Genomic_DNA"/>
</dbReference>
<keyword evidence="1" id="KW-0472">Membrane</keyword>
<evidence type="ECO:0000313" key="3">
    <source>
        <dbReference type="Proteomes" id="UP000738325"/>
    </source>
</evidence>
<feature type="transmembrane region" description="Helical" evidence="1">
    <location>
        <begin position="114"/>
        <end position="134"/>
    </location>
</feature>
<evidence type="ECO:0000313" key="2">
    <source>
        <dbReference type="EMBL" id="KAG0314253.1"/>
    </source>
</evidence>
<dbReference type="AlphaFoldDB" id="A0A9P6UPZ9"/>
<feature type="transmembrane region" description="Helical" evidence="1">
    <location>
        <begin position="155"/>
        <end position="173"/>
    </location>
</feature>
<protein>
    <recommendedName>
        <fullName evidence="4">Transmembrane protein</fullName>
    </recommendedName>
</protein>